<evidence type="ECO:0000256" key="1">
    <source>
        <dbReference type="SAM" id="MobiDB-lite"/>
    </source>
</evidence>
<feature type="region of interest" description="Disordered" evidence="1">
    <location>
        <begin position="42"/>
        <end position="147"/>
    </location>
</feature>
<dbReference type="Proteomes" id="UP000799444">
    <property type="component" value="Unassembled WGS sequence"/>
</dbReference>
<organism evidence="2 3">
    <name type="scientific">Polyplosphaeria fusca</name>
    <dbReference type="NCBI Taxonomy" id="682080"/>
    <lineage>
        <taxon>Eukaryota</taxon>
        <taxon>Fungi</taxon>
        <taxon>Dikarya</taxon>
        <taxon>Ascomycota</taxon>
        <taxon>Pezizomycotina</taxon>
        <taxon>Dothideomycetes</taxon>
        <taxon>Pleosporomycetidae</taxon>
        <taxon>Pleosporales</taxon>
        <taxon>Tetraplosphaeriaceae</taxon>
        <taxon>Polyplosphaeria</taxon>
    </lineage>
</organism>
<dbReference type="OrthoDB" id="4779541at2759"/>
<name>A0A9P4R5P5_9PLEO</name>
<dbReference type="EMBL" id="ML996117">
    <property type="protein sequence ID" value="KAF2737288.1"/>
    <property type="molecule type" value="Genomic_DNA"/>
</dbReference>
<keyword evidence="3" id="KW-1185">Reference proteome</keyword>
<accession>A0A9P4R5P5</accession>
<evidence type="ECO:0000313" key="2">
    <source>
        <dbReference type="EMBL" id="KAF2737288.1"/>
    </source>
</evidence>
<feature type="compositionally biased region" description="Polar residues" evidence="1">
    <location>
        <begin position="101"/>
        <end position="112"/>
    </location>
</feature>
<dbReference type="AlphaFoldDB" id="A0A9P4R5P5"/>
<sequence>MSQPPQQKASTLHNLKTAAAGIHGAGETLRGTLNQTVDKRFAKPNATVHEKNQATLDAGRTEIETGRFAHHQSAPLHAGPPPPPKDMPYGPGYENMGYSAHVSSGGTPVGQSAGQGNGKGRLGSFVQKMKEGPMNSQKGNNLHVVNE</sequence>
<comment type="caution">
    <text evidence="2">The sequence shown here is derived from an EMBL/GenBank/DDBJ whole genome shotgun (WGS) entry which is preliminary data.</text>
</comment>
<proteinExistence type="predicted"/>
<gene>
    <name evidence="2" type="ORF">EJ04DRAFT_510393</name>
</gene>
<evidence type="ECO:0000313" key="3">
    <source>
        <dbReference type="Proteomes" id="UP000799444"/>
    </source>
</evidence>
<reference evidence="2" key="1">
    <citation type="journal article" date="2020" name="Stud. Mycol.">
        <title>101 Dothideomycetes genomes: a test case for predicting lifestyles and emergence of pathogens.</title>
        <authorList>
            <person name="Haridas S."/>
            <person name="Albert R."/>
            <person name="Binder M."/>
            <person name="Bloem J."/>
            <person name="Labutti K."/>
            <person name="Salamov A."/>
            <person name="Andreopoulos B."/>
            <person name="Baker S."/>
            <person name="Barry K."/>
            <person name="Bills G."/>
            <person name="Bluhm B."/>
            <person name="Cannon C."/>
            <person name="Castanera R."/>
            <person name="Culley D."/>
            <person name="Daum C."/>
            <person name="Ezra D."/>
            <person name="Gonzalez J."/>
            <person name="Henrissat B."/>
            <person name="Kuo A."/>
            <person name="Liang C."/>
            <person name="Lipzen A."/>
            <person name="Lutzoni F."/>
            <person name="Magnuson J."/>
            <person name="Mondo S."/>
            <person name="Nolan M."/>
            <person name="Ohm R."/>
            <person name="Pangilinan J."/>
            <person name="Park H.-J."/>
            <person name="Ramirez L."/>
            <person name="Alfaro M."/>
            <person name="Sun H."/>
            <person name="Tritt A."/>
            <person name="Yoshinaga Y."/>
            <person name="Zwiers L.-H."/>
            <person name="Turgeon B."/>
            <person name="Goodwin S."/>
            <person name="Spatafora J."/>
            <person name="Crous P."/>
            <person name="Grigoriev I."/>
        </authorList>
    </citation>
    <scope>NUCLEOTIDE SEQUENCE</scope>
    <source>
        <strain evidence="2">CBS 125425</strain>
    </source>
</reference>
<protein>
    <submittedName>
        <fullName evidence="2">Uncharacterized protein</fullName>
    </submittedName>
</protein>